<evidence type="ECO:0000313" key="1">
    <source>
        <dbReference type="EMBL" id="KAK3683092.1"/>
    </source>
</evidence>
<dbReference type="Proteomes" id="UP001281147">
    <property type="component" value="Unassembled WGS sequence"/>
</dbReference>
<name>A0ACC3MAV2_9PEZI</name>
<proteinExistence type="predicted"/>
<accession>A0ACC3MAV2</accession>
<keyword evidence="2" id="KW-1185">Reference proteome</keyword>
<dbReference type="EMBL" id="JAUTXU010000370">
    <property type="protein sequence ID" value="KAK3683092.1"/>
    <property type="molecule type" value="Genomic_DNA"/>
</dbReference>
<reference evidence="1" key="1">
    <citation type="submission" date="2023-07" db="EMBL/GenBank/DDBJ databases">
        <title>Black Yeasts Isolated from many extreme environments.</title>
        <authorList>
            <person name="Coleine C."/>
            <person name="Stajich J.E."/>
            <person name="Selbmann L."/>
        </authorList>
    </citation>
    <scope>NUCLEOTIDE SEQUENCE</scope>
    <source>
        <strain evidence="1">CCFEE 5714</strain>
    </source>
</reference>
<sequence length="176" mass="18795">MYTSPGSQVIRPFMTTGAMIAISVLVSLQVLGLGILALYIYTVPTWTTKLDSYAIAQLTKDMDGNTVAAIGRDVEGSLKKFRDIDGLVGVVEQDVEKVGPESPHSRYLRRNGSSGSHDMTYSSISDPRNSGPPGEGQTFFDLDSDLVVATGSYHLARGAAGIITRCHVPPATKSDC</sequence>
<protein>
    <submittedName>
        <fullName evidence="1">Uncharacterized protein</fullName>
    </submittedName>
</protein>
<gene>
    <name evidence="1" type="ORF">LTR37_020577</name>
</gene>
<evidence type="ECO:0000313" key="2">
    <source>
        <dbReference type="Proteomes" id="UP001281147"/>
    </source>
</evidence>
<organism evidence="1 2">
    <name type="scientific">Vermiconidia calcicola</name>
    <dbReference type="NCBI Taxonomy" id="1690605"/>
    <lineage>
        <taxon>Eukaryota</taxon>
        <taxon>Fungi</taxon>
        <taxon>Dikarya</taxon>
        <taxon>Ascomycota</taxon>
        <taxon>Pezizomycotina</taxon>
        <taxon>Dothideomycetes</taxon>
        <taxon>Dothideomycetidae</taxon>
        <taxon>Mycosphaerellales</taxon>
        <taxon>Extremaceae</taxon>
        <taxon>Vermiconidia</taxon>
    </lineage>
</organism>
<comment type="caution">
    <text evidence="1">The sequence shown here is derived from an EMBL/GenBank/DDBJ whole genome shotgun (WGS) entry which is preliminary data.</text>
</comment>